<dbReference type="PROSITE" id="PS50135">
    <property type="entry name" value="ZF_ZZ_2"/>
    <property type="match status" value="1"/>
</dbReference>
<sequence>MGRRTSDIDSRPSIISTNNLNKQLTEEKKQSDQHLFFGPQQHVFDGGERTRVIHGERTIRKNAKRVWLVSEPLSMERDSTTSLMEPLPEPYSKHSIFNGTVSTLTAASRFLGQKMARIKSTPNHIHNDSFCEGCGMDPIVGNMFTCSKCENYSLCETCYETGVHGYEDSELIRSVREDFALRSIMETCRNRVPETVFQVLMKKVCKGQVDKFNFMSTWIAQVVLGAPLKQLSVRGIEIPHLDSEARSILVGELTPVLAERNDMEICMEWFNPNADDKSATSAEKKLQTLRIWISTDKYKKSPFGATDDDDCGAFGIPSSPCSIGSPRSPSSSPKVSQHTITSPRLKDSKVSMSPSSTAVSSSTPPSPSAAHSPSDTNSLTLTYEDSNSSCESACAHEENSDISTQMCAETDSSGRPSQGVAM</sequence>
<dbReference type="STRING" id="65357.A0A024GJ99"/>
<feature type="compositionally biased region" description="Polar residues" evidence="5">
    <location>
        <begin position="401"/>
        <end position="416"/>
    </location>
</feature>
<keyword evidence="1" id="KW-0479">Metal-binding</keyword>
<dbReference type="GO" id="GO:0008270">
    <property type="term" value="F:zinc ion binding"/>
    <property type="evidence" value="ECO:0007669"/>
    <property type="project" value="UniProtKB-KW"/>
</dbReference>
<feature type="compositionally biased region" description="Low complexity" evidence="5">
    <location>
        <begin position="317"/>
        <end position="336"/>
    </location>
</feature>
<keyword evidence="2 4" id="KW-0863">Zinc-finger</keyword>
<feature type="compositionally biased region" description="Low complexity" evidence="5">
    <location>
        <begin position="350"/>
        <end position="374"/>
    </location>
</feature>
<dbReference type="InterPro" id="IPR043145">
    <property type="entry name" value="Znf_ZZ_sf"/>
</dbReference>
<feature type="domain" description="ZZ-type" evidence="6">
    <location>
        <begin position="126"/>
        <end position="179"/>
    </location>
</feature>
<organism evidence="7 8">
    <name type="scientific">Albugo candida</name>
    <dbReference type="NCBI Taxonomy" id="65357"/>
    <lineage>
        <taxon>Eukaryota</taxon>
        <taxon>Sar</taxon>
        <taxon>Stramenopiles</taxon>
        <taxon>Oomycota</taxon>
        <taxon>Peronosporomycetes</taxon>
        <taxon>Albuginales</taxon>
        <taxon>Albuginaceae</taxon>
        <taxon>Albugo</taxon>
    </lineage>
</organism>
<evidence type="ECO:0000313" key="8">
    <source>
        <dbReference type="Proteomes" id="UP000053237"/>
    </source>
</evidence>
<reference evidence="7 8" key="1">
    <citation type="submission" date="2012-05" db="EMBL/GenBank/DDBJ databases">
        <title>Recombination and specialization in a pathogen metapopulation.</title>
        <authorList>
            <person name="Gardiner A."/>
            <person name="Kemen E."/>
            <person name="Schultz-Larsen T."/>
            <person name="MacLean D."/>
            <person name="Van Oosterhout C."/>
            <person name="Jones J.D.G."/>
        </authorList>
    </citation>
    <scope>NUCLEOTIDE SEQUENCE [LARGE SCALE GENOMIC DNA]</scope>
    <source>
        <strain evidence="7 8">Ac Nc2</strain>
    </source>
</reference>
<evidence type="ECO:0000256" key="3">
    <source>
        <dbReference type="ARBA" id="ARBA00022833"/>
    </source>
</evidence>
<dbReference type="SMART" id="SM00291">
    <property type="entry name" value="ZnF_ZZ"/>
    <property type="match status" value="1"/>
</dbReference>
<evidence type="ECO:0000259" key="6">
    <source>
        <dbReference type="PROSITE" id="PS50135"/>
    </source>
</evidence>
<dbReference type="CDD" id="cd02249">
    <property type="entry name" value="ZZ"/>
    <property type="match status" value="1"/>
</dbReference>
<dbReference type="SUPFAM" id="SSF57850">
    <property type="entry name" value="RING/U-box"/>
    <property type="match status" value="1"/>
</dbReference>
<keyword evidence="3" id="KW-0862">Zinc</keyword>
<feature type="compositionally biased region" description="Polar residues" evidence="5">
    <location>
        <begin position="375"/>
        <end position="391"/>
    </location>
</feature>
<evidence type="ECO:0000256" key="4">
    <source>
        <dbReference type="PROSITE-ProRule" id="PRU00228"/>
    </source>
</evidence>
<keyword evidence="8" id="KW-1185">Reference proteome</keyword>
<dbReference type="EMBL" id="CAIX01000143">
    <property type="protein sequence ID" value="CCI46856.1"/>
    <property type="molecule type" value="Genomic_DNA"/>
</dbReference>
<evidence type="ECO:0000256" key="5">
    <source>
        <dbReference type="SAM" id="MobiDB-lite"/>
    </source>
</evidence>
<accession>A0A024GJ99</accession>
<evidence type="ECO:0000256" key="1">
    <source>
        <dbReference type="ARBA" id="ARBA00022723"/>
    </source>
</evidence>
<dbReference type="Gene3D" id="3.30.60.90">
    <property type="match status" value="1"/>
</dbReference>
<comment type="caution">
    <text evidence="7">The sequence shown here is derived from an EMBL/GenBank/DDBJ whole genome shotgun (WGS) entry which is preliminary data.</text>
</comment>
<protein>
    <recommendedName>
        <fullName evidence="6">ZZ-type domain-containing protein</fullName>
    </recommendedName>
</protein>
<gene>
    <name evidence="7" type="ORF">BN9_078110</name>
</gene>
<feature type="region of interest" description="Disordered" evidence="5">
    <location>
        <begin position="317"/>
        <end position="422"/>
    </location>
</feature>
<evidence type="ECO:0000256" key="2">
    <source>
        <dbReference type="ARBA" id="ARBA00022771"/>
    </source>
</evidence>
<name>A0A024GJ99_9STRA</name>
<dbReference type="InParanoid" id="A0A024GJ99"/>
<proteinExistence type="predicted"/>
<dbReference type="Proteomes" id="UP000053237">
    <property type="component" value="Unassembled WGS sequence"/>
</dbReference>
<dbReference type="Pfam" id="PF00569">
    <property type="entry name" value="ZZ"/>
    <property type="match status" value="1"/>
</dbReference>
<dbReference type="OrthoDB" id="2122982at2759"/>
<evidence type="ECO:0000313" key="7">
    <source>
        <dbReference type="EMBL" id="CCI46856.1"/>
    </source>
</evidence>
<dbReference type="InterPro" id="IPR000433">
    <property type="entry name" value="Znf_ZZ"/>
</dbReference>
<dbReference type="AlphaFoldDB" id="A0A024GJ99"/>